<dbReference type="PROSITE" id="PS01063">
    <property type="entry name" value="SIGMA70_ECF"/>
    <property type="match status" value="1"/>
</dbReference>
<evidence type="ECO:0000256" key="2">
    <source>
        <dbReference type="ARBA" id="ARBA00023015"/>
    </source>
</evidence>
<comment type="similarity">
    <text evidence="1 6">Belongs to the sigma-70 factor family. ECF subfamily.</text>
</comment>
<dbReference type="PANTHER" id="PTHR43133">
    <property type="entry name" value="RNA POLYMERASE ECF-TYPE SIGMA FACTO"/>
    <property type="match status" value="1"/>
</dbReference>
<name>A0A1Y5TYQ6_9RHOB</name>
<dbReference type="NCBIfam" id="NF009198">
    <property type="entry name" value="PRK12546.1"/>
    <property type="match status" value="1"/>
</dbReference>
<feature type="compositionally biased region" description="Polar residues" evidence="7">
    <location>
        <begin position="8"/>
        <end position="21"/>
    </location>
</feature>
<dbReference type="CDD" id="cd06171">
    <property type="entry name" value="Sigma70_r4"/>
    <property type="match status" value="1"/>
</dbReference>
<organism evidence="10 11">
    <name type="scientific">Roseisalinus antarcticus</name>
    <dbReference type="NCBI Taxonomy" id="254357"/>
    <lineage>
        <taxon>Bacteria</taxon>
        <taxon>Pseudomonadati</taxon>
        <taxon>Pseudomonadota</taxon>
        <taxon>Alphaproteobacteria</taxon>
        <taxon>Rhodobacterales</taxon>
        <taxon>Roseobacteraceae</taxon>
        <taxon>Roseisalinus</taxon>
    </lineage>
</organism>
<protein>
    <recommendedName>
        <fullName evidence="6">RNA polymerase sigma factor</fullName>
    </recommendedName>
</protein>
<evidence type="ECO:0000256" key="3">
    <source>
        <dbReference type="ARBA" id="ARBA00023082"/>
    </source>
</evidence>
<dbReference type="Pfam" id="PF08281">
    <property type="entry name" value="Sigma70_r4_2"/>
    <property type="match status" value="1"/>
</dbReference>
<dbReference type="InterPro" id="IPR013324">
    <property type="entry name" value="RNA_pol_sigma_r3/r4-like"/>
</dbReference>
<keyword evidence="2 6" id="KW-0805">Transcription regulation</keyword>
<dbReference type="Gene3D" id="1.10.1740.10">
    <property type="match status" value="1"/>
</dbReference>
<dbReference type="InterPro" id="IPR014284">
    <property type="entry name" value="RNA_pol_sigma-70_dom"/>
</dbReference>
<dbReference type="InterPro" id="IPR013249">
    <property type="entry name" value="RNA_pol_sigma70_r4_t2"/>
</dbReference>
<gene>
    <name evidence="10" type="primary">sigR</name>
    <name evidence="10" type="ORF">ROA7023_04265</name>
</gene>
<dbReference type="OrthoDB" id="9803470at2"/>
<proteinExistence type="inferred from homology"/>
<keyword evidence="5 6" id="KW-0804">Transcription</keyword>
<keyword evidence="4 6" id="KW-0238">DNA-binding</keyword>
<keyword evidence="11" id="KW-1185">Reference proteome</keyword>
<feature type="domain" description="RNA polymerase sigma factor 70 region 4 type 2" evidence="9">
    <location>
        <begin position="150"/>
        <end position="201"/>
    </location>
</feature>
<feature type="region of interest" description="Disordered" evidence="7">
    <location>
        <begin position="1"/>
        <end position="45"/>
    </location>
</feature>
<dbReference type="InterPro" id="IPR013325">
    <property type="entry name" value="RNA_pol_sigma_r2"/>
</dbReference>
<dbReference type="AlphaFoldDB" id="A0A1Y5TYQ6"/>
<evidence type="ECO:0000259" key="9">
    <source>
        <dbReference type="Pfam" id="PF08281"/>
    </source>
</evidence>
<dbReference type="InterPro" id="IPR039425">
    <property type="entry name" value="RNA_pol_sigma-70-like"/>
</dbReference>
<dbReference type="PANTHER" id="PTHR43133:SF25">
    <property type="entry name" value="RNA POLYMERASE SIGMA FACTOR RFAY-RELATED"/>
    <property type="match status" value="1"/>
</dbReference>
<evidence type="ECO:0000313" key="10">
    <source>
        <dbReference type="EMBL" id="SLN76888.1"/>
    </source>
</evidence>
<dbReference type="Proteomes" id="UP000193900">
    <property type="component" value="Unassembled WGS sequence"/>
</dbReference>
<evidence type="ECO:0000256" key="5">
    <source>
        <dbReference type="ARBA" id="ARBA00023163"/>
    </source>
</evidence>
<evidence type="ECO:0000256" key="7">
    <source>
        <dbReference type="SAM" id="MobiDB-lite"/>
    </source>
</evidence>
<dbReference type="GO" id="GO:0003677">
    <property type="term" value="F:DNA binding"/>
    <property type="evidence" value="ECO:0007669"/>
    <property type="project" value="UniProtKB-KW"/>
</dbReference>
<reference evidence="10 11" key="1">
    <citation type="submission" date="2017-03" db="EMBL/GenBank/DDBJ databases">
        <authorList>
            <person name="Afonso C.L."/>
            <person name="Miller P.J."/>
            <person name="Scott M.A."/>
            <person name="Spackman E."/>
            <person name="Goraichik I."/>
            <person name="Dimitrov K.M."/>
            <person name="Suarez D.L."/>
            <person name="Swayne D.E."/>
        </authorList>
    </citation>
    <scope>NUCLEOTIDE SEQUENCE [LARGE SCALE GENOMIC DNA]</scope>
    <source>
        <strain evidence="10 11">CECT 7023</strain>
    </source>
</reference>
<dbReference type="SUPFAM" id="SSF88659">
    <property type="entry name" value="Sigma3 and sigma4 domains of RNA polymerase sigma factors"/>
    <property type="match status" value="1"/>
</dbReference>
<feature type="domain" description="RNA polymerase sigma-70 region 2" evidence="8">
    <location>
        <begin position="58"/>
        <end position="123"/>
    </location>
</feature>
<dbReference type="InterPro" id="IPR007627">
    <property type="entry name" value="RNA_pol_sigma70_r2"/>
</dbReference>
<evidence type="ECO:0000259" key="8">
    <source>
        <dbReference type="Pfam" id="PF04542"/>
    </source>
</evidence>
<dbReference type="InterPro" id="IPR036388">
    <property type="entry name" value="WH-like_DNA-bd_sf"/>
</dbReference>
<evidence type="ECO:0000256" key="4">
    <source>
        <dbReference type="ARBA" id="ARBA00023125"/>
    </source>
</evidence>
<sequence>MNDITIHPDSSTRPETASRTGADQARPEAPAPVAATPPPGQVNTSDPEVAARVKAEMMQHLKVLRAFALSLTRNPSAADDLVQESVLKAWKNLHRFEPGTNMRAWLFTILRNTFYTDRRRASREVADSDGEMAAKLTTKPSHDGRLNLMDFRAAFVQLPDEQREVLILVGALGHAYDEAAEMCGVKIGTIKSRLNRGRERLAELMDIDPDDAMELTDRATAAVVSDQGFKAV</sequence>
<dbReference type="Pfam" id="PF04542">
    <property type="entry name" value="Sigma70_r2"/>
    <property type="match status" value="1"/>
</dbReference>
<dbReference type="EMBL" id="FWFZ01000046">
    <property type="protein sequence ID" value="SLN76888.1"/>
    <property type="molecule type" value="Genomic_DNA"/>
</dbReference>
<evidence type="ECO:0000256" key="1">
    <source>
        <dbReference type="ARBA" id="ARBA00010641"/>
    </source>
</evidence>
<keyword evidence="3 6" id="KW-0731">Sigma factor</keyword>
<dbReference type="GO" id="GO:0016987">
    <property type="term" value="F:sigma factor activity"/>
    <property type="evidence" value="ECO:0007669"/>
    <property type="project" value="UniProtKB-KW"/>
</dbReference>
<evidence type="ECO:0000313" key="11">
    <source>
        <dbReference type="Proteomes" id="UP000193900"/>
    </source>
</evidence>
<dbReference type="SUPFAM" id="SSF88946">
    <property type="entry name" value="Sigma2 domain of RNA polymerase sigma factors"/>
    <property type="match status" value="1"/>
</dbReference>
<dbReference type="GO" id="GO:0006352">
    <property type="term" value="P:DNA-templated transcription initiation"/>
    <property type="evidence" value="ECO:0007669"/>
    <property type="project" value="InterPro"/>
</dbReference>
<accession>A0A1Y5TYQ6</accession>
<dbReference type="NCBIfam" id="TIGR02937">
    <property type="entry name" value="sigma70-ECF"/>
    <property type="match status" value="1"/>
</dbReference>
<evidence type="ECO:0000256" key="6">
    <source>
        <dbReference type="RuleBase" id="RU000716"/>
    </source>
</evidence>
<dbReference type="InterPro" id="IPR000838">
    <property type="entry name" value="RNA_pol_sigma70_ECF_CS"/>
</dbReference>
<dbReference type="Gene3D" id="1.10.10.10">
    <property type="entry name" value="Winged helix-like DNA-binding domain superfamily/Winged helix DNA-binding domain"/>
    <property type="match status" value="1"/>
</dbReference>